<dbReference type="EMBL" id="JAWDIO010000002">
    <property type="protein sequence ID" value="MDU0353959.1"/>
    <property type="molecule type" value="Genomic_DNA"/>
</dbReference>
<protein>
    <submittedName>
        <fullName evidence="1">TIGR03545 family protein</fullName>
    </submittedName>
</protein>
<reference evidence="1 2" key="1">
    <citation type="submission" date="2023-10" db="EMBL/GenBank/DDBJ databases">
        <title>Glaciecola aquimarina strain GGW-M5 nov., isolated from a coastal seawater.</title>
        <authorList>
            <person name="Bayburt H."/>
            <person name="Kim J.M."/>
            <person name="Choi B.J."/>
            <person name="Jeon C.O."/>
        </authorList>
    </citation>
    <scope>NUCLEOTIDE SEQUENCE [LARGE SCALE GENOMIC DNA]</scope>
    <source>
        <strain evidence="1 2">KCTC 32108</strain>
    </source>
</reference>
<comment type="caution">
    <text evidence="1">The sequence shown here is derived from an EMBL/GenBank/DDBJ whole genome shotgun (WGS) entry which is preliminary data.</text>
</comment>
<evidence type="ECO:0000313" key="2">
    <source>
        <dbReference type="Proteomes" id="UP001247805"/>
    </source>
</evidence>
<sequence>MAFVVIVALFAAVSILFMDFWIKLAAEKSFGQANGAEVNISKVEHNFSPFGITLRKVEFTDPKLPTNNHFEAATISARVDLAPLLLRKLVIDELIVENTQFNTERTSAGEVYGEETEAEQTASDFAEQMEVPSVDEILAKSPLKTTKAIADSQAVLQKHTPLLKEQFANLPEKEKLQRYKQKVEALKEVDYKDAAQLLAAKQEFDALKEEILADKKALEDFKLAISQARDEMSPQLAKLKTAPAEDYQQLKAVAAGDLDAIDDVTSLVFGDSVGQWSRYVLTAFDLIGPMLANKEQQEEEQIASTGKWISFADTASIPELWIKKANISAMWQQEKVESKWTDITYQHNILGRPTTFSIDSSASALWQSLTLNGDLWLAASGAKAKQNWALSGLKLSDLTLVEQDKLTGQLNKGIVSSSGNLALNGNALSGKGVVDLQHLSIQAEGANKLTTIVANSLNQMSELKLNTDIGGTLGDVDLSFSSDLNQQLGNALMASVTPEQQAKLDELKQKLNAKTAGVLGENNTQMEQLLEWEKVADGDISSLTSLLEAQLNNALDKQKDKAKDKVKDKLLNKILG</sequence>
<dbReference type="InterPro" id="IPR019934">
    <property type="entry name" value="CHP03545"/>
</dbReference>
<proteinExistence type="predicted"/>
<dbReference type="PANTHER" id="PTHR30441">
    <property type="entry name" value="DUF748 DOMAIN-CONTAINING PROTEIN"/>
    <property type="match status" value="1"/>
</dbReference>
<dbReference type="Proteomes" id="UP001247805">
    <property type="component" value="Unassembled WGS sequence"/>
</dbReference>
<gene>
    <name evidence="1" type="ORF">RS130_08465</name>
</gene>
<keyword evidence="2" id="KW-1185">Reference proteome</keyword>
<dbReference type="NCBIfam" id="TIGR03545">
    <property type="entry name" value="TIGR03545 family protein"/>
    <property type="match status" value="1"/>
</dbReference>
<dbReference type="PANTHER" id="PTHR30441:SF8">
    <property type="entry name" value="DUF748 DOMAIN-CONTAINING PROTEIN"/>
    <property type="match status" value="1"/>
</dbReference>
<accession>A0ABU3SVD4</accession>
<name>A0ABU3SVD4_9ALTE</name>
<dbReference type="InterPro" id="IPR052894">
    <property type="entry name" value="AsmA-related"/>
</dbReference>
<organism evidence="1 2">
    <name type="scientific">Paraglaciecola aquimarina</name>
    <dbReference type="NCBI Taxonomy" id="1235557"/>
    <lineage>
        <taxon>Bacteria</taxon>
        <taxon>Pseudomonadati</taxon>
        <taxon>Pseudomonadota</taxon>
        <taxon>Gammaproteobacteria</taxon>
        <taxon>Alteromonadales</taxon>
        <taxon>Alteromonadaceae</taxon>
        <taxon>Paraglaciecola</taxon>
    </lineage>
</organism>
<evidence type="ECO:0000313" key="1">
    <source>
        <dbReference type="EMBL" id="MDU0353959.1"/>
    </source>
</evidence>